<accession>A0A655JLN1</accession>
<dbReference type="Proteomes" id="UP000044938">
    <property type="component" value="Unassembled WGS sequence"/>
</dbReference>
<protein>
    <submittedName>
        <fullName evidence="2">Uncharacterized protein</fullName>
    </submittedName>
</protein>
<name>A0A655JLN1_MYCTX</name>
<sequence length="65" mass="6545">MVRTPLTVPAAASTPERSRSCSNSTLPSSKKLLSRNSGSRGSSDSPTASGAMIVIAGLLSRNAGV</sequence>
<proteinExistence type="predicted"/>
<evidence type="ECO:0000313" key="3">
    <source>
        <dbReference type="Proteomes" id="UP000044938"/>
    </source>
</evidence>
<dbReference type="EMBL" id="CSAJ01000731">
    <property type="protein sequence ID" value="COX13118.1"/>
    <property type="molecule type" value="Genomic_DNA"/>
</dbReference>
<evidence type="ECO:0000313" key="2">
    <source>
        <dbReference type="EMBL" id="COX13118.1"/>
    </source>
</evidence>
<dbReference type="AlphaFoldDB" id="A0A655JLN1"/>
<feature type="region of interest" description="Disordered" evidence="1">
    <location>
        <begin position="1"/>
        <end position="51"/>
    </location>
</feature>
<organism evidence="2 3">
    <name type="scientific">Mycobacterium tuberculosis</name>
    <dbReference type="NCBI Taxonomy" id="1773"/>
    <lineage>
        <taxon>Bacteria</taxon>
        <taxon>Bacillati</taxon>
        <taxon>Actinomycetota</taxon>
        <taxon>Actinomycetes</taxon>
        <taxon>Mycobacteriales</taxon>
        <taxon>Mycobacteriaceae</taxon>
        <taxon>Mycobacterium</taxon>
        <taxon>Mycobacterium tuberculosis complex</taxon>
    </lineage>
</organism>
<evidence type="ECO:0000256" key="1">
    <source>
        <dbReference type="SAM" id="MobiDB-lite"/>
    </source>
</evidence>
<gene>
    <name evidence="2" type="ORF">ERS007720_03964</name>
</gene>
<feature type="compositionally biased region" description="Low complexity" evidence="1">
    <location>
        <begin position="34"/>
        <end position="45"/>
    </location>
</feature>
<reference evidence="2 3" key="1">
    <citation type="submission" date="2015-03" db="EMBL/GenBank/DDBJ databases">
        <authorList>
            <consortium name="Pathogen Informatics"/>
        </authorList>
    </citation>
    <scope>NUCLEOTIDE SEQUENCE [LARGE SCALE GENOMIC DNA]</scope>
    <source>
        <strain evidence="2 3">M09401471</strain>
    </source>
</reference>